<feature type="compositionally biased region" description="Polar residues" evidence="8">
    <location>
        <begin position="1"/>
        <end position="12"/>
    </location>
</feature>
<feature type="compositionally biased region" description="Basic and acidic residues" evidence="8">
    <location>
        <begin position="24"/>
        <end position="45"/>
    </location>
</feature>
<dbReference type="InterPro" id="IPR027786">
    <property type="entry name" value="Nse4/EID"/>
</dbReference>
<comment type="function">
    <text evidence="7">Component of the SMC5-SMC6 complex, that promotes sister chromatid alignment after DNA damage and facilitates double-stranded DNA breaks (DSBs) repair via homologous recombination between sister chromatids.</text>
</comment>
<feature type="domain" description="Nse4/EID protein Nse3/MAGE-binding" evidence="10">
    <location>
        <begin position="158"/>
        <end position="210"/>
    </location>
</feature>
<name>A0AAV9J8J6_9PEZI</name>
<keyword evidence="3 7" id="KW-0227">DNA damage</keyword>
<dbReference type="AlphaFoldDB" id="A0AAV9J8J6"/>
<dbReference type="GO" id="GO:0030915">
    <property type="term" value="C:Smc5-Smc6 complex"/>
    <property type="evidence" value="ECO:0007669"/>
    <property type="project" value="UniProtKB-UniRule"/>
</dbReference>
<evidence type="ECO:0000256" key="4">
    <source>
        <dbReference type="ARBA" id="ARBA00023172"/>
    </source>
</evidence>
<reference evidence="11 12" key="1">
    <citation type="submission" date="2021-11" db="EMBL/GenBank/DDBJ databases">
        <title>Black yeast isolated from Biological Soil Crust.</title>
        <authorList>
            <person name="Kurbessoian T."/>
        </authorList>
    </citation>
    <scope>NUCLEOTIDE SEQUENCE [LARGE SCALE GENOMIC DNA]</scope>
    <source>
        <strain evidence="11 12">CCFEE 5522</strain>
    </source>
</reference>
<dbReference type="EMBL" id="JAVFHQ010000054">
    <property type="protein sequence ID" value="KAK4541370.1"/>
    <property type="molecule type" value="Genomic_DNA"/>
</dbReference>
<keyword evidence="4 7" id="KW-0233">DNA recombination</keyword>
<comment type="similarity">
    <text evidence="2 7">Belongs to the NSE4 family.</text>
</comment>
<feature type="domain" description="Non-structural maintenance of chromosome element 4 C-terminal" evidence="9">
    <location>
        <begin position="360"/>
        <end position="447"/>
    </location>
</feature>
<evidence type="ECO:0000256" key="7">
    <source>
        <dbReference type="RuleBase" id="RU365071"/>
    </source>
</evidence>
<dbReference type="GO" id="GO:0006310">
    <property type="term" value="P:DNA recombination"/>
    <property type="evidence" value="ECO:0007669"/>
    <property type="project" value="UniProtKB-UniRule"/>
</dbReference>
<comment type="caution">
    <text evidence="11">The sequence shown here is derived from an EMBL/GenBank/DDBJ whole genome shotgun (WGS) entry which is preliminary data.</text>
</comment>
<evidence type="ECO:0000259" key="10">
    <source>
        <dbReference type="Pfam" id="PF15412"/>
    </source>
</evidence>
<dbReference type="PANTHER" id="PTHR16140">
    <property type="entry name" value="NON-STRUCTURAL MAINTENANCE OF CHROMOSOMES ELEMENT 4"/>
    <property type="match status" value="1"/>
</dbReference>
<evidence type="ECO:0000256" key="3">
    <source>
        <dbReference type="ARBA" id="ARBA00022763"/>
    </source>
</evidence>
<feature type="compositionally biased region" description="Basic and acidic residues" evidence="8">
    <location>
        <begin position="278"/>
        <end position="300"/>
    </location>
</feature>
<dbReference type="GO" id="GO:0005634">
    <property type="term" value="C:nucleus"/>
    <property type="evidence" value="ECO:0007669"/>
    <property type="project" value="UniProtKB-SubCell"/>
</dbReference>
<dbReference type="PANTHER" id="PTHR16140:SF0">
    <property type="entry name" value="NON-STRUCTURAL MAINTENANCE OF CHROMOSOMES ELEMENT 4"/>
    <property type="match status" value="1"/>
</dbReference>
<dbReference type="Proteomes" id="UP001324427">
    <property type="component" value="Unassembled WGS sequence"/>
</dbReference>
<evidence type="ECO:0000259" key="9">
    <source>
        <dbReference type="Pfam" id="PF08743"/>
    </source>
</evidence>
<dbReference type="Pfam" id="PF08743">
    <property type="entry name" value="Nse4_C"/>
    <property type="match status" value="1"/>
</dbReference>
<accession>A0AAV9J8J6</accession>
<evidence type="ECO:0000256" key="1">
    <source>
        <dbReference type="ARBA" id="ARBA00004123"/>
    </source>
</evidence>
<sequence length="465" mass="52737">MARLNTRPSATPSARFDSATPHPADSDQENRDPGARARAKGKERAMAPPPARKSLPTPTSDPSDASRGRKRKRVAFPATQTEQDEDEDEDVDEVRFKRYFDPHQDPEVRRQIKRKSRALERDFLDTRDELDGARLTDVVNKANELYKEVKQTNDATSDARLLVSVSDLAYKKTAQLVMGDASTGVDVDEFLSKCITFMRNGGPSNSQDDDAPSTSRRRRTRNRDDEDVDDDEQAGQPLDWELLGRHACFPHNARPPVPNFLLGPLSVEKKQRTQTQRRPKEAKDTTGREARPEALTKDDLEQTNENELTQICTRVRTHLGKHIRKGEQLLRRAGFTPEDDGTEKQLAMLKKCRMSSDHGVSLFDYVINPRSFGQTVENIFYISFLIKEGAVGISQDYQGLPTLQPAQATSLEEQRDAKTRKHQAVLAIDYATWEELVKAFDIREPMIPHRDDEQPTQVGERGWYA</sequence>
<feature type="region of interest" description="Disordered" evidence="8">
    <location>
        <begin position="258"/>
        <end position="302"/>
    </location>
</feature>
<gene>
    <name evidence="11" type="ORF">LTR36_008128</name>
</gene>
<comment type="subunit">
    <text evidence="7">Component of the SMC5-SMC6 complex.</text>
</comment>
<organism evidence="11 12">
    <name type="scientific">Oleoguttula mirabilis</name>
    <dbReference type="NCBI Taxonomy" id="1507867"/>
    <lineage>
        <taxon>Eukaryota</taxon>
        <taxon>Fungi</taxon>
        <taxon>Dikarya</taxon>
        <taxon>Ascomycota</taxon>
        <taxon>Pezizomycotina</taxon>
        <taxon>Dothideomycetes</taxon>
        <taxon>Dothideomycetidae</taxon>
        <taxon>Mycosphaerellales</taxon>
        <taxon>Teratosphaeriaceae</taxon>
        <taxon>Oleoguttula</taxon>
    </lineage>
</organism>
<evidence type="ECO:0000256" key="6">
    <source>
        <dbReference type="ARBA" id="ARBA00023242"/>
    </source>
</evidence>
<dbReference type="GO" id="GO:0006281">
    <property type="term" value="P:DNA repair"/>
    <property type="evidence" value="ECO:0007669"/>
    <property type="project" value="UniProtKB-UniRule"/>
</dbReference>
<evidence type="ECO:0000313" key="11">
    <source>
        <dbReference type="EMBL" id="KAK4541370.1"/>
    </source>
</evidence>
<protein>
    <recommendedName>
        <fullName evidence="7">Non-structural maintenance of chromosomes element 4</fullName>
    </recommendedName>
</protein>
<evidence type="ECO:0000256" key="2">
    <source>
        <dbReference type="ARBA" id="ARBA00008997"/>
    </source>
</evidence>
<dbReference type="Pfam" id="PF15412">
    <property type="entry name" value="Nse4-Nse3_bdg"/>
    <property type="match status" value="1"/>
</dbReference>
<evidence type="ECO:0000256" key="5">
    <source>
        <dbReference type="ARBA" id="ARBA00023204"/>
    </source>
</evidence>
<proteinExistence type="inferred from homology"/>
<feature type="region of interest" description="Disordered" evidence="8">
    <location>
        <begin position="198"/>
        <end position="234"/>
    </location>
</feature>
<evidence type="ECO:0000256" key="8">
    <source>
        <dbReference type="SAM" id="MobiDB-lite"/>
    </source>
</evidence>
<comment type="subcellular location">
    <subcellularLocation>
        <location evidence="1 7">Nucleus</location>
    </subcellularLocation>
</comment>
<dbReference type="InterPro" id="IPR029225">
    <property type="entry name" value="Nse4_Nse3-bd"/>
</dbReference>
<keyword evidence="12" id="KW-1185">Reference proteome</keyword>
<dbReference type="InterPro" id="IPR014854">
    <property type="entry name" value="Nse4_C"/>
</dbReference>
<keyword evidence="5 7" id="KW-0234">DNA repair</keyword>
<feature type="region of interest" description="Disordered" evidence="8">
    <location>
        <begin position="1"/>
        <end position="93"/>
    </location>
</feature>
<keyword evidence="6 7" id="KW-0539">Nucleus</keyword>
<feature type="compositionally biased region" description="Acidic residues" evidence="8">
    <location>
        <begin position="82"/>
        <end position="92"/>
    </location>
</feature>
<evidence type="ECO:0000313" key="12">
    <source>
        <dbReference type="Proteomes" id="UP001324427"/>
    </source>
</evidence>